<keyword evidence="2" id="KW-0012">Acyltransferase</keyword>
<evidence type="ECO:0000256" key="1">
    <source>
        <dbReference type="ARBA" id="ARBA00022679"/>
    </source>
</evidence>
<dbReference type="EMBL" id="BAAANL010000005">
    <property type="protein sequence ID" value="GAA1868110.1"/>
    <property type="molecule type" value="Genomic_DNA"/>
</dbReference>
<proteinExistence type="predicted"/>
<dbReference type="InterPro" id="IPR016181">
    <property type="entry name" value="Acyl_CoA_acyltransferase"/>
</dbReference>
<accession>A0ABP4ZU85</accession>
<evidence type="ECO:0000259" key="3">
    <source>
        <dbReference type="PROSITE" id="PS51186"/>
    </source>
</evidence>
<name>A0ABP4ZU85_9MICO</name>
<evidence type="ECO:0000313" key="4">
    <source>
        <dbReference type="EMBL" id="GAA1868110.1"/>
    </source>
</evidence>
<gene>
    <name evidence="4" type="ORF">GCM10009751_28300</name>
</gene>
<dbReference type="Pfam" id="PF13420">
    <property type="entry name" value="Acetyltransf_4"/>
    <property type="match status" value="1"/>
</dbReference>
<dbReference type="CDD" id="cd04301">
    <property type="entry name" value="NAT_SF"/>
    <property type="match status" value="1"/>
</dbReference>
<comment type="caution">
    <text evidence="4">The sequence shown here is derived from an EMBL/GenBank/DDBJ whole genome shotgun (WGS) entry which is preliminary data.</text>
</comment>
<sequence>MALRIRDATSHDAPACAAIYAHYVRTTALSFESEPPSDDEMARRIAAYGSSHAWLVAVDDDDVRGYAYGSPFSPREAYAWTAEVSVYLAPDAAGRGLGRALYEELFDRLRARGIRRLQAGISLPNDASLGLHRALGFEEVGTFRRVGWKHGRWWDVRRLQRDVLMDDDGGAPG</sequence>
<evidence type="ECO:0000256" key="2">
    <source>
        <dbReference type="ARBA" id="ARBA00023315"/>
    </source>
</evidence>
<evidence type="ECO:0000313" key="5">
    <source>
        <dbReference type="Proteomes" id="UP001501094"/>
    </source>
</evidence>
<dbReference type="InterPro" id="IPR000182">
    <property type="entry name" value="GNAT_dom"/>
</dbReference>
<protein>
    <submittedName>
        <fullName evidence="4">GNAT family N-acetyltransferase</fullName>
    </submittedName>
</protein>
<dbReference type="PANTHER" id="PTHR43072">
    <property type="entry name" value="N-ACETYLTRANSFERASE"/>
    <property type="match status" value="1"/>
</dbReference>
<dbReference type="PANTHER" id="PTHR43072:SF23">
    <property type="entry name" value="UPF0039 PROTEIN C11D3.02C"/>
    <property type="match status" value="1"/>
</dbReference>
<keyword evidence="1" id="KW-0808">Transferase</keyword>
<dbReference type="Gene3D" id="3.40.630.30">
    <property type="match status" value="1"/>
</dbReference>
<dbReference type="PROSITE" id="PS51186">
    <property type="entry name" value="GNAT"/>
    <property type="match status" value="1"/>
</dbReference>
<reference evidence="5" key="1">
    <citation type="journal article" date="2019" name="Int. J. Syst. Evol. Microbiol.">
        <title>The Global Catalogue of Microorganisms (GCM) 10K type strain sequencing project: providing services to taxonomists for standard genome sequencing and annotation.</title>
        <authorList>
            <consortium name="The Broad Institute Genomics Platform"/>
            <consortium name="The Broad Institute Genome Sequencing Center for Infectious Disease"/>
            <person name="Wu L."/>
            <person name="Ma J."/>
        </authorList>
    </citation>
    <scope>NUCLEOTIDE SEQUENCE [LARGE SCALE GENOMIC DNA]</scope>
    <source>
        <strain evidence="5">JCM 14326</strain>
    </source>
</reference>
<dbReference type="RefSeq" id="WP_344103986.1">
    <property type="nucleotide sequence ID" value="NZ_BAAANL010000005.1"/>
</dbReference>
<dbReference type="Proteomes" id="UP001501094">
    <property type="component" value="Unassembled WGS sequence"/>
</dbReference>
<dbReference type="SUPFAM" id="SSF55729">
    <property type="entry name" value="Acyl-CoA N-acyltransferases (Nat)"/>
    <property type="match status" value="1"/>
</dbReference>
<feature type="domain" description="N-acetyltransferase" evidence="3">
    <location>
        <begin position="3"/>
        <end position="160"/>
    </location>
</feature>
<keyword evidence="5" id="KW-1185">Reference proteome</keyword>
<organism evidence="4 5">
    <name type="scientific">Myceligenerans crystallogenes</name>
    <dbReference type="NCBI Taxonomy" id="316335"/>
    <lineage>
        <taxon>Bacteria</taxon>
        <taxon>Bacillati</taxon>
        <taxon>Actinomycetota</taxon>
        <taxon>Actinomycetes</taxon>
        <taxon>Micrococcales</taxon>
        <taxon>Promicromonosporaceae</taxon>
        <taxon>Myceligenerans</taxon>
    </lineage>
</organism>